<evidence type="ECO:0000256" key="2">
    <source>
        <dbReference type="PROSITE-ProRule" id="PRU00504"/>
    </source>
</evidence>
<dbReference type="SUPFAM" id="SSF49373">
    <property type="entry name" value="Invasin/intimin cell-adhesion fragments"/>
    <property type="match status" value="1"/>
</dbReference>
<evidence type="ECO:0000259" key="3">
    <source>
        <dbReference type="Pfam" id="PF18676"/>
    </source>
</evidence>
<name>A0ABP8GF91_9SPHI</name>
<dbReference type="Pfam" id="PF05345">
    <property type="entry name" value="He_PIG"/>
    <property type="match status" value="2"/>
</dbReference>
<proteinExistence type="predicted"/>
<feature type="repeat" description="NHL" evidence="2">
    <location>
        <begin position="610"/>
        <end position="645"/>
    </location>
</feature>
<keyword evidence="5" id="KW-1185">Reference proteome</keyword>
<dbReference type="InterPro" id="IPR041286">
    <property type="entry name" value="MBG_2"/>
</dbReference>
<evidence type="ECO:0000313" key="5">
    <source>
        <dbReference type="Proteomes" id="UP001500582"/>
    </source>
</evidence>
<dbReference type="CDD" id="cd14953">
    <property type="entry name" value="NHL_like_1"/>
    <property type="match status" value="1"/>
</dbReference>
<dbReference type="EMBL" id="BAABFT010000005">
    <property type="protein sequence ID" value="GAA4323296.1"/>
    <property type="molecule type" value="Genomic_DNA"/>
</dbReference>
<dbReference type="NCBIfam" id="TIGR04131">
    <property type="entry name" value="Bac_Flav_CTERM"/>
    <property type="match status" value="1"/>
</dbReference>
<dbReference type="Gene3D" id="2.120.10.30">
    <property type="entry name" value="TolB, C-terminal domain"/>
    <property type="match status" value="5"/>
</dbReference>
<dbReference type="InterPro" id="IPR011042">
    <property type="entry name" value="6-blade_b-propeller_TolB-like"/>
</dbReference>
<dbReference type="SUPFAM" id="SSF75011">
    <property type="entry name" value="3-carboxy-cis,cis-mucoante lactonizing enzyme"/>
    <property type="match status" value="1"/>
</dbReference>
<organism evidence="4 5">
    <name type="scientific">Mucilaginibacter gynuensis</name>
    <dbReference type="NCBI Taxonomy" id="1302236"/>
    <lineage>
        <taxon>Bacteria</taxon>
        <taxon>Pseudomonadati</taxon>
        <taxon>Bacteroidota</taxon>
        <taxon>Sphingobacteriia</taxon>
        <taxon>Sphingobacteriales</taxon>
        <taxon>Sphingobacteriaceae</taxon>
        <taxon>Mucilaginibacter</taxon>
    </lineage>
</organism>
<comment type="caution">
    <text evidence="4">The sequence shown here is derived from an EMBL/GenBank/DDBJ whole genome shotgun (WGS) entry which is preliminary data.</text>
</comment>
<dbReference type="InterPro" id="IPR008964">
    <property type="entry name" value="Invasin/intimin_cell_adhesion"/>
</dbReference>
<evidence type="ECO:0000313" key="4">
    <source>
        <dbReference type="EMBL" id="GAA4323296.1"/>
    </source>
</evidence>
<dbReference type="Pfam" id="PF13585">
    <property type="entry name" value="CHU_C"/>
    <property type="match status" value="1"/>
</dbReference>
<protein>
    <recommendedName>
        <fullName evidence="3">MBG domain-containing protein</fullName>
    </recommendedName>
</protein>
<feature type="repeat" description="NHL" evidence="2">
    <location>
        <begin position="663"/>
        <end position="699"/>
    </location>
</feature>
<dbReference type="SUPFAM" id="SSF49313">
    <property type="entry name" value="Cadherin-like"/>
    <property type="match status" value="1"/>
</dbReference>
<dbReference type="PANTHER" id="PTHR13833:SF71">
    <property type="entry name" value="NHL DOMAIN-CONTAINING PROTEIN"/>
    <property type="match status" value="1"/>
</dbReference>
<dbReference type="Proteomes" id="UP001500582">
    <property type="component" value="Unassembled WGS sequence"/>
</dbReference>
<dbReference type="InterPro" id="IPR015919">
    <property type="entry name" value="Cadherin-like_sf"/>
</dbReference>
<keyword evidence="1" id="KW-0677">Repeat</keyword>
<dbReference type="InterPro" id="IPR013783">
    <property type="entry name" value="Ig-like_fold"/>
</dbReference>
<dbReference type="PROSITE" id="PS51125">
    <property type="entry name" value="NHL"/>
    <property type="match status" value="3"/>
</dbReference>
<dbReference type="Pfam" id="PF01436">
    <property type="entry name" value="NHL"/>
    <property type="match status" value="2"/>
</dbReference>
<dbReference type="InterPro" id="IPR026341">
    <property type="entry name" value="T9SS_type_B"/>
</dbReference>
<dbReference type="Pfam" id="PF18676">
    <property type="entry name" value="MBG_2"/>
    <property type="match status" value="1"/>
</dbReference>
<dbReference type="InterPro" id="IPR001258">
    <property type="entry name" value="NHL_repeat"/>
</dbReference>
<dbReference type="Gene3D" id="2.60.40.10">
    <property type="entry name" value="Immunoglobulins"/>
    <property type="match status" value="1"/>
</dbReference>
<dbReference type="SUPFAM" id="SSF101898">
    <property type="entry name" value="NHL repeat"/>
    <property type="match status" value="2"/>
</dbReference>
<gene>
    <name evidence="4" type="ORF">GCM10023149_24150</name>
</gene>
<reference evidence="5" key="1">
    <citation type="journal article" date="2019" name="Int. J. Syst. Evol. Microbiol.">
        <title>The Global Catalogue of Microorganisms (GCM) 10K type strain sequencing project: providing services to taxonomists for standard genome sequencing and annotation.</title>
        <authorList>
            <consortium name="The Broad Institute Genomics Platform"/>
            <consortium name="The Broad Institute Genome Sequencing Center for Infectious Disease"/>
            <person name="Wu L."/>
            <person name="Ma J."/>
        </authorList>
    </citation>
    <scope>NUCLEOTIDE SEQUENCE [LARGE SCALE GENOMIC DNA]</scope>
    <source>
        <strain evidence="5">JCM 17705</strain>
    </source>
</reference>
<evidence type="ECO:0000256" key="1">
    <source>
        <dbReference type="ARBA" id="ARBA00022737"/>
    </source>
</evidence>
<feature type="domain" description="MBG" evidence="3">
    <location>
        <begin position="1162"/>
        <end position="1237"/>
    </location>
</feature>
<dbReference type="PANTHER" id="PTHR13833">
    <property type="match status" value="1"/>
</dbReference>
<accession>A0ABP8GF91</accession>
<feature type="repeat" description="NHL" evidence="2">
    <location>
        <begin position="42"/>
        <end position="72"/>
    </location>
</feature>
<dbReference type="RefSeq" id="WP_345211334.1">
    <property type="nucleotide sequence ID" value="NZ_BAABFT010000005.1"/>
</dbReference>
<dbReference type="Gene3D" id="3.30.160.710">
    <property type="match status" value="1"/>
</dbReference>
<sequence>MAPLLPNNTGGDIPAVAYAMVSKLSGSGKQGAINGDAGSTSFKSPKGLAADAQGNIYVADFDNNIIRKVSPDGTTTTLAGDGVAGKTNGKAAKARFNGPAFLAMDAVGNIYVADTKNFQIRKITPAGQVSVLAGDGKKGYQNGTGASARFSDIAALIVDKDGNIYICDTGNHRIRKITPAGEVSTVLGNGEQYSKDGIGELAAIGYPSSIAIDKQGNFYVADGYRIIRKITPDFDSHVFAGNSNFRNNDGIGTQASFSDISAMVCDITGTLYITDQYNTIIRKITPDAYVSSLAGCSIITYSNGIGQLAAFENPFGITSDNKGSLYVSEVKGNRIRKISVTGYTIDKDPPAGLAFNAATGTISGTPALKRTATNYKVTAYNLHGSSTTTVTISIKDNNLPALPAPDISFGTPNVYPVNKPITNLKPDNKGGLITPNNYGVTSTVPYIADYKNWSVYGAVIDKNGVIYTADPGTMQIYKVLPDGTRTVLAGRYGGFDGIDGQGEEAVFYHPFGIAIDDAGNVYVADWGIDQIRKITPAGYVTTVAGKGTGPGFKDGTVAQAQFNSVFDVAVDLAGNLYVTDSGNCAIRKITPDGQVTTLAGGSQGFTDGKGTNAQFNAPCGLITDKQGNVYVADQHNNAIRKITPDGTVTTVAGTGDFGVKDGPAENASFYYPRDVAIDGDGNLYVTDTGNHQIRKISTDGIVSTVVGAGPSLDGIITDDDGVGQAGIVLQPLAIASDANGTLFVPSNDGYAFRRIQTKQYIIDKPLPPGLHFDNATGIISGTPTLKWPPTDYTITGYNATGSSSFTLNITVIDDTQQPQTITFGPMSEKTIGDADFDPGAISTNTTIPITYTSDNPAVAKIAGNKIVIVGVGTANITANQAGNSMYIPALPVTQPLKVNPKPLLVQTITFGPMPEKTTGDADFDPGAISTNTTIPITYTSDNPAVAKIAGNKIVIAGVGTANITANQAGNAIYTAAVPTTQPLKVNPQPLLAQTITFPSLPVKMIGDADFGPGATSTNTTIPITYTSNNPAVAEIINGNISIKATGLALITANQAGNTVYAAAAPVSHTLEVNAPQLQVITFAPIANKIYGEVAFNPGATSTNNTIPVLYTSSSNAVVTIINGKADIKGTGQVTITANQAGNSNYLAALPVQQTFMVTPAPLTIEADNKDRSENTANPLLTATITGFVYGEGREVFTQPPVISTTANVISAPGNYPIMVKDARAANYTISYINGVLTVIPAFKETVDIKIPNTFTPNGDGVNDTWKITSLASEHSNCQLNIYNRYGTLVYASRGYANEWDGTYNNTAVPAGTYYYLIDLKNNKPFITGYVMIIR</sequence>